<organism evidence="1 2">
    <name type="scientific">Hypoxylon rubiginosum</name>
    <dbReference type="NCBI Taxonomy" id="110542"/>
    <lineage>
        <taxon>Eukaryota</taxon>
        <taxon>Fungi</taxon>
        <taxon>Dikarya</taxon>
        <taxon>Ascomycota</taxon>
        <taxon>Pezizomycotina</taxon>
        <taxon>Sordariomycetes</taxon>
        <taxon>Xylariomycetidae</taxon>
        <taxon>Xylariales</taxon>
        <taxon>Hypoxylaceae</taxon>
        <taxon>Hypoxylon</taxon>
    </lineage>
</organism>
<evidence type="ECO:0000313" key="2">
    <source>
        <dbReference type="Proteomes" id="UP001497700"/>
    </source>
</evidence>
<dbReference type="EMBL" id="MU393605">
    <property type="protein sequence ID" value="KAI4859965.1"/>
    <property type="molecule type" value="Genomic_DNA"/>
</dbReference>
<accession>A0ACB9YLQ1</accession>
<dbReference type="Proteomes" id="UP001497700">
    <property type="component" value="Unassembled WGS sequence"/>
</dbReference>
<proteinExistence type="predicted"/>
<reference evidence="1 2" key="1">
    <citation type="journal article" date="2022" name="New Phytol.">
        <title>Ecological generalism drives hyperdiversity of secondary metabolite gene clusters in xylarialean endophytes.</title>
        <authorList>
            <person name="Franco M.E.E."/>
            <person name="Wisecaver J.H."/>
            <person name="Arnold A.E."/>
            <person name="Ju Y.M."/>
            <person name="Slot J.C."/>
            <person name="Ahrendt S."/>
            <person name="Moore L.P."/>
            <person name="Eastman K.E."/>
            <person name="Scott K."/>
            <person name="Konkel Z."/>
            <person name="Mondo S.J."/>
            <person name="Kuo A."/>
            <person name="Hayes R.D."/>
            <person name="Haridas S."/>
            <person name="Andreopoulos B."/>
            <person name="Riley R."/>
            <person name="LaButti K."/>
            <person name="Pangilinan J."/>
            <person name="Lipzen A."/>
            <person name="Amirebrahimi M."/>
            <person name="Yan J."/>
            <person name="Adam C."/>
            <person name="Keymanesh K."/>
            <person name="Ng V."/>
            <person name="Louie K."/>
            <person name="Northen T."/>
            <person name="Drula E."/>
            <person name="Henrissat B."/>
            <person name="Hsieh H.M."/>
            <person name="Youens-Clark K."/>
            <person name="Lutzoni F."/>
            <person name="Miadlikowska J."/>
            <person name="Eastwood D.C."/>
            <person name="Hamelin R.C."/>
            <person name="Grigoriev I.V."/>
            <person name="U'Ren J.M."/>
        </authorList>
    </citation>
    <scope>NUCLEOTIDE SEQUENCE [LARGE SCALE GENOMIC DNA]</scope>
    <source>
        <strain evidence="1 2">CBS 119005</strain>
    </source>
</reference>
<comment type="caution">
    <text evidence="1">The sequence shown here is derived from an EMBL/GenBank/DDBJ whole genome shotgun (WGS) entry which is preliminary data.</text>
</comment>
<name>A0ACB9YLQ1_9PEZI</name>
<keyword evidence="2" id="KW-1185">Reference proteome</keyword>
<evidence type="ECO:0000313" key="1">
    <source>
        <dbReference type="EMBL" id="KAI4859965.1"/>
    </source>
</evidence>
<gene>
    <name evidence="1" type="ORF">F4820DRAFT_131045</name>
</gene>
<sequence>MYSNQANTQNPWSDMDQQYWLQQQTFPSPYNNLYNNLTTSAMATPSDNVARARGKRGQGARRRPKTSDVEPYIDITNLPQADDYGGQNHWSIQGQTAPWYPNITPPLLPPMPSPPKGPELSLAAISHPQAGYMTASLPVQVYQLMPTPPVTDGPMPQSVAPSHTQINYPTPPTPAQYIGSYGPMLNNPNLAGGQGYASPSPHGPLGTNSVANPGIRGRPQDGRRVVSAPQATAPPQSSPQYLNGLYTPYQFQPNNHISAPAAPSPQPASQASPPIPQVQAPQHSPQIQPTPRLPDGLDSIYEECRRLSREEQERVAAEEAEKEQEKAEQERLAAEREANRFDWSEGDMTAYPAECVEEVELPRSEYRARAIHIGTPLRSGFSDYGGSLRGRLSVYAVRRSHSGVVEFRVAPDGSSPARIRKGPPTAYKHVRLNALFHGMPEAQAERWVRQLLATVPGQNDTIMKWTRDGGGAAGQDAAE</sequence>
<protein>
    <submittedName>
        <fullName evidence="1">Uncharacterized protein</fullName>
    </submittedName>
</protein>